<dbReference type="GO" id="GO:0090158">
    <property type="term" value="P:endoplasmic reticulum membrane organization"/>
    <property type="evidence" value="ECO:0007669"/>
    <property type="project" value="TreeGrafter"/>
</dbReference>
<dbReference type="InParanoid" id="A0A2J6TMK9"/>
<organism evidence="3 4">
    <name type="scientific">Hyaloscypha bicolor E</name>
    <dbReference type="NCBI Taxonomy" id="1095630"/>
    <lineage>
        <taxon>Eukaryota</taxon>
        <taxon>Fungi</taxon>
        <taxon>Dikarya</taxon>
        <taxon>Ascomycota</taxon>
        <taxon>Pezizomycotina</taxon>
        <taxon>Leotiomycetes</taxon>
        <taxon>Helotiales</taxon>
        <taxon>Hyaloscyphaceae</taxon>
        <taxon>Hyaloscypha</taxon>
        <taxon>Hyaloscypha bicolor</taxon>
    </lineage>
</organism>
<dbReference type="RefSeq" id="XP_024741158.1">
    <property type="nucleotide sequence ID" value="XM_024882603.1"/>
</dbReference>
<dbReference type="EMBL" id="KZ613769">
    <property type="protein sequence ID" value="PMD64254.1"/>
    <property type="molecule type" value="Genomic_DNA"/>
</dbReference>
<gene>
    <name evidence="3" type="ORF">K444DRAFT_626122</name>
</gene>
<reference evidence="3 4" key="1">
    <citation type="submission" date="2016-04" db="EMBL/GenBank/DDBJ databases">
        <title>A degradative enzymes factory behind the ericoid mycorrhizal symbiosis.</title>
        <authorList>
            <consortium name="DOE Joint Genome Institute"/>
            <person name="Martino E."/>
            <person name="Morin E."/>
            <person name="Grelet G."/>
            <person name="Kuo A."/>
            <person name="Kohler A."/>
            <person name="Daghino S."/>
            <person name="Barry K."/>
            <person name="Choi C."/>
            <person name="Cichocki N."/>
            <person name="Clum A."/>
            <person name="Copeland A."/>
            <person name="Hainaut M."/>
            <person name="Haridas S."/>
            <person name="Labutti K."/>
            <person name="Lindquist E."/>
            <person name="Lipzen A."/>
            <person name="Khouja H.-R."/>
            <person name="Murat C."/>
            <person name="Ohm R."/>
            <person name="Olson A."/>
            <person name="Spatafora J."/>
            <person name="Veneault-Fourrey C."/>
            <person name="Henrissat B."/>
            <person name="Grigoriev I."/>
            <person name="Martin F."/>
            <person name="Perotto S."/>
        </authorList>
    </citation>
    <scope>NUCLEOTIDE SEQUENCE [LARGE SCALE GENOMIC DNA]</scope>
    <source>
        <strain evidence="3 4">E</strain>
    </source>
</reference>
<dbReference type="GO" id="GO:0005737">
    <property type="term" value="C:cytoplasm"/>
    <property type="evidence" value="ECO:0007669"/>
    <property type="project" value="GOC"/>
</dbReference>
<evidence type="ECO:0000313" key="3">
    <source>
        <dbReference type="EMBL" id="PMD64254.1"/>
    </source>
</evidence>
<evidence type="ECO:0000259" key="2">
    <source>
        <dbReference type="Pfam" id="PF25809"/>
    </source>
</evidence>
<dbReference type="Pfam" id="PF25809">
    <property type="entry name" value="STEEP1"/>
    <property type="match status" value="1"/>
</dbReference>
<feature type="domain" description="STEEP1" evidence="2">
    <location>
        <begin position="8"/>
        <end position="149"/>
    </location>
</feature>
<dbReference type="PANTHER" id="PTHR46355">
    <property type="entry name" value="UPF0428 PROTEIN CXORF56"/>
    <property type="match status" value="1"/>
</dbReference>
<protein>
    <recommendedName>
        <fullName evidence="2">STEEP1 domain-containing protein</fullName>
    </recommendedName>
</protein>
<dbReference type="InterPro" id="IPR057965">
    <property type="entry name" value="STEEP1_dom"/>
</dbReference>
<dbReference type="PANTHER" id="PTHR46355:SF1">
    <property type="entry name" value="STING ER EXIT PROTEIN"/>
    <property type="match status" value="1"/>
</dbReference>
<accession>A0A2J6TMK9</accession>
<dbReference type="OrthoDB" id="418131at2759"/>
<dbReference type="InterPro" id="IPR029704">
    <property type="entry name" value="STEEP-like"/>
</dbReference>
<dbReference type="AlphaFoldDB" id="A0A2J6TMK9"/>
<sequence length="176" mass="18932">MASSLPPKIHTYHCVCTSFLLASTHSLSTLPRRSTSNSPTADAAIILPLPSSPPTLSSEDADLPQEGYSLLLGMAQDKKVTIVRREDGFEKRICWRCERCGVIVGYELQTQIQGGEAMDLDGGEKGKEKEEGYQGKVVYLLPGGVQSTDVMMGRTNGGKKIGEQDVAVKGAVAVFE</sequence>
<evidence type="ECO:0000313" key="4">
    <source>
        <dbReference type="Proteomes" id="UP000235371"/>
    </source>
</evidence>
<dbReference type="Proteomes" id="UP000235371">
    <property type="component" value="Unassembled WGS sequence"/>
</dbReference>
<dbReference type="GeneID" id="36590680"/>
<name>A0A2J6TMK9_9HELO</name>
<proteinExistence type="inferred from homology"/>
<comment type="similarity">
    <text evidence="1">Belongs to the STEEP1 family.</text>
</comment>
<dbReference type="GO" id="GO:0006888">
    <property type="term" value="P:endoplasmic reticulum to Golgi vesicle-mediated transport"/>
    <property type="evidence" value="ECO:0007669"/>
    <property type="project" value="TreeGrafter"/>
</dbReference>
<evidence type="ECO:0000256" key="1">
    <source>
        <dbReference type="ARBA" id="ARBA00024205"/>
    </source>
</evidence>
<dbReference type="STRING" id="1095630.A0A2J6TMK9"/>
<keyword evidence="4" id="KW-1185">Reference proteome</keyword>